<dbReference type="CDD" id="cd06849">
    <property type="entry name" value="lipoyl_domain"/>
    <property type="match status" value="1"/>
</dbReference>
<evidence type="ECO:0000313" key="11">
    <source>
        <dbReference type="Proteomes" id="UP000743899"/>
    </source>
</evidence>
<evidence type="ECO:0000256" key="7">
    <source>
        <dbReference type="SAM" id="MobiDB-lite"/>
    </source>
</evidence>
<evidence type="ECO:0000256" key="3">
    <source>
        <dbReference type="ARBA" id="ARBA00022679"/>
    </source>
</evidence>
<dbReference type="InterPro" id="IPR004167">
    <property type="entry name" value="PSBD"/>
</dbReference>
<protein>
    <recommendedName>
        <fullName evidence="6">Dihydrolipoamide acetyltransferase component of pyruvate dehydrogenase complex</fullName>
        <ecNumber evidence="6">2.3.1.-</ecNumber>
    </recommendedName>
</protein>
<comment type="cofactor">
    <cofactor evidence="1 6">
        <name>(R)-lipoate</name>
        <dbReference type="ChEBI" id="CHEBI:83088"/>
    </cofactor>
</comment>
<keyword evidence="4 6" id="KW-0450">Lipoyl</keyword>
<gene>
    <name evidence="10" type="ORF">GW534_06175</name>
</gene>
<dbReference type="PROSITE" id="PS51826">
    <property type="entry name" value="PSBD"/>
    <property type="match status" value="1"/>
</dbReference>
<dbReference type="RefSeq" id="WP_161920192.1">
    <property type="nucleotide sequence ID" value="NZ_JAACYS010000020.1"/>
</dbReference>
<keyword evidence="5 6" id="KW-0012">Acyltransferase</keyword>
<dbReference type="SUPFAM" id="SSF51230">
    <property type="entry name" value="Single hybrid motif"/>
    <property type="match status" value="1"/>
</dbReference>
<dbReference type="PROSITE" id="PS00189">
    <property type="entry name" value="LIPOYL"/>
    <property type="match status" value="1"/>
</dbReference>
<dbReference type="PROSITE" id="PS50968">
    <property type="entry name" value="BIOTINYL_LIPOYL"/>
    <property type="match status" value="1"/>
</dbReference>
<dbReference type="EC" id="2.3.1.-" evidence="6"/>
<feature type="domain" description="Lipoyl-binding" evidence="8">
    <location>
        <begin position="1"/>
        <end position="76"/>
    </location>
</feature>
<dbReference type="InterPro" id="IPR011053">
    <property type="entry name" value="Single_hybrid_motif"/>
</dbReference>
<feature type="domain" description="Peripheral subunit-binding (PSBD)" evidence="9">
    <location>
        <begin position="118"/>
        <end position="155"/>
    </location>
</feature>
<dbReference type="Pfam" id="PF00198">
    <property type="entry name" value="2-oxoacid_dh"/>
    <property type="match status" value="1"/>
</dbReference>
<evidence type="ECO:0000259" key="8">
    <source>
        <dbReference type="PROSITE" id="PS50968"/>
    </source>
</evidence>
<dbReference type="Gene3D" id="3.30.559.10">
    <property type="entry name" value="Chloramphenicol acetyltransferase-like domain"/>
    <property type="match status" value="1"/>
</dbReference>
<evidence type="ECO:0000313" key="10">
    <source>
        <dbReference type="EMBL" id="NCU17358.1"/>
    </source>
</evidence>
<dbReference type="Pfam" id="PF02817">
    <property type="entry name" value="E3_binding"/>
    <property type="match status" value="1"/>
</dbReference>
<dbReference type="Gene3D" id="2.40.50.100">
    <property type="match status" value="1"/>
</dbReference>
<evidence type="ECO:0000256" key="1">
    <source>
        <dbReference type="ARBA" id="ARBA00001938"/>
    </source>
</evidence>
<feature type="compositionally biased region" description="Polar residues" evidence="7">
    <location>
        <begin position="79"/>
        <end position="101"/>
    </location>
</feature>
<dbReference type="InterPro" id="IPR050743">
    <property type="entry name" value="2-oxoacid_DH_E2_comp"/>
</dbReference>
<evidence type="ECO:0000256" key="5">
    <source>
        <dbReference type="ARBA" id="ARBA00023315"/>
    </source>
</evidence>
<dbReference type="PANTHER" id="PTHR43178">
    <property type="entry name" value="DIHYDROLIPOAMIDE ACETYLTRANSFERASE COMPONENT OF PYRUVATE DEHYDROGENASE COMPLEX"/>
    <property type="match status" value="1"/>
</dbReference>
<evidence type="ECO:0000256" key="6">
    <source>
        <dbReference type="RuleBase" id="RU003423"/>
    </source>
</evidence>
<dbReference type="PANTHER" id="PTHR43178:SF5">
    <property type="entry name" value="LIPOAMIDE ACYLTRANSFERASE COMPONENT OF BRANCHED-CHAIN ALPHA-KETO ACID DEHYDROGENASE COMPLEX, MITOCHONDRIAL"/>
    <property type="match status" value="1"/>
</dbReference>
<keyword evidence="11" id="KW-1185">Reference proteome</keyword>
<dbReference type="InterPro" id="IPR023213">
    <property type="entry name" value="CAT-like_dom_sf"/>
</dbReference>
<keyword evidence="3 6" id="KW-0808">Transferase</keyword>
<dbReference type="InterPro" id="IPR036625">
    <property type="entry name" value="E3-bd_dom_sf"/>
</dbReference>
<dbReference type="InterPro" id="IPR003016">
    <property type="entry name" value="2-oxoA_DH_lipoyl-BS"/>
</dbReference>
<dbReference type="Proteomes" id="UP000743899">
    <property type="component" value="Unassembled WGS sequence"/>
</dbReference>
<evidence type="ECO:0000259" key="9">
    <source>
        <dbReference type="PROSITE" id="PS51826"/>
    </source>
</evidence>
<proteinExistence type="inferred from homology"/>
<feature type="region of interest" description="Disordered" evidence="7">
    <location>
        <begin position="79"/>
        <end position="104"/>
    </location>
</feature>
<dbReference type="EMBL" id="JAACYS010000020">
    <property type="protein sequence ID" value="NCU17358.1"/>
    <property type="molecule type" value="Genomic_DNA"/>
</dbReference>
<reference evidence="10 11" key="1">
    <citation type="submission" date="2020-01" db="EMBL/GenBank/DDBJ databases">
        <title>A novel Bacillus sp. from Pasinler.</title>
        <authorList>
            <person name="Adiguzel A."/>
            <person name="Ay H."/>
            <person name="Baltaci M.O."/>
        </authorList>
    </citation>
    <scope>NUCLEOTIDE SEQUENCE [LARGE SCALE GENOMIC DNA]</scope>
    <source>
        <strain evidence="10 11">P1</strain>
    </source>
</reference>
<name>A0ABX0A1Q5_9BACI</name>
<evidence type="ECO:0000256" key="4">
    <source>
        <dbReference type="ARBA" id="ARBA00022823"/>
    </source>
</evidence>
<dbReference type="Pfam" id="PF00364">
    <property type="entry name" value="Biotin_lipoyl"/>
    <property type="match status" value="1"/>
</dbReference>
<evidence type="ECO:0000256" key="2">
    <source>
        <dbReference type="ARBA" id="ARBA00007317"/>
    </source>
</evidence>
<comment type="similarity">
    <text evidence="2 6">Belongs to the 2-oxoacid dehydrogenase family.</text>
</comment>
<organism evidence="10 11">
    <name type="scientific">Pallidibacillus pasinlerensis</name>
    <dbReference type="NCBI Taxonomy" id="2703818"/>
    <lineage>
        <taxon>Bacteria</taxon>
        <taxon>Bacillati</taxon>
        <taxon>Bacillota</taxon>
        <taxon>Bacilli</taxon>
        <taxon>Bacillales</taxon>
        <taxon>Bacillaceae</taxon>
        <taxon>Pallidibacillus</taxon>
    </lineage>
</organism>
<dbReference type="InterPro" id="IPR001078">
    <property type="entry name" value="2-oxoacid_DH_actylTfrase"/>
</dbReference>
<dbReference type="SUPFAM" id="SSF52777">
    <property type="entry name" value="CoA-dependent acyltransferases"/>
    <property type="match status" value="1"/>
</dbReference>
<dbReference type="SUPFAM" id="SSF47005">
    <property type="entry name" value="Peripheral subunit-binding domain of 2-oxo acid dehydrogenase complex"/>
    <property type="match status" value="1"/>
</dbReference>
<feature type="region of interest" description="Disordered" evidence="7">
    <location>
        <begin position="157"/>
        <end position="178"/>
    </location>
</feature>
<accession>A0ABX0A1Q5</accession>
<dbReference type="Gene3D" id="4.10.320.10">
    <property type="entry name" value="E3-binding domain"/>
    <property type="match status" value="1"/>
</dbReference>
<sequence>MYVLKFTDIGEGLHEAEILKWFVNAGDTVKIDDPIVEVQTDKASVEITSPKSGVIKKRNGEEGDTIYVGDTLVEIELQNESSSVSAPTTKQKTDQEQTSSLLEKYPHLKKSPMEKRIIAAPSVRKLAREMNIDLNEVQGSAKNGRITKQDVLNFANRKEGQPVKVQQPTPPSPHEDTQDEIIPIRGLRKKIYENMVKSAFTIPHTTGMDEINADRLVQFKEELNKFSSLKITYLPIIVKVVVDALKRNPIFNSTIDEENGNIILKKQYNIGIATATSKGLVVPVIHNADQKSIEEIAVEIAELSQKAEEGKLSLNEIQGGTFTISNTGMKGGFYATPIINYPEVAILGIHSIKEKPVILPNREIGIGRVMGMSLSFDHRIIDGAPAGMFMNDIKTLLEHPEKWILNAR</sequence>
<dbReference type="InterPro" id="IPR000089">
    <property type="entry name" value="Biotin_lipoyl"/>
</dbReference>
<comment type="caution">
    <text evidence="10">The sequence shown here is derived from an EMBL/GenBank/DDBJ whole genome shotgun (WGS) entry which is preliminary data.</text>
</comment>